<dbReference type="PROSITE" id="PS50943">
    <property type="entry name" value="HTH_CROC1"/>
    <property type="match status" value="1"/>
</dbReference>
<keyword evidence="4" id="KW-1185">Reference proteome</keyword>
<evidence type="ECO:0000313" key="5">
    <source>
        <dbReference type="Proteomes" id="UP001253458"/>
    </source>
</evidence>
<feature type="domain" description="HTH cro/C1-type" evidence="1">
    <location>
        <begin position="4"/>
        <end position="34"/>
    </location>
</feature>
<reference evidence="2 4" key="1">
    <citation type="submission" date="2023-07" db="EMBL/GenBank/DDBJ databases">
        <title>Sorghum-associated microbial communities from plants grown in Nebraska, USA.</title>
        <authorList>
            <person name="Schachtman D."/>
        </authorList>
    </citation>
    <scope>NUCLEOTIDE SEQUENCE</scope>
    <source>
        <strain evidence="3 4">BE105</strain>
        <strain evidence="2">BE69</strain>
    </source>
</reference>
<dbReference type="AlphaFoldDB" id="A0AAJ2BSG3"/>
<dbReference type="EMBL" id="JAVDTL010000004">
    <property type="protein sequence ID" value="MDR6767707.1"/>
    <property type="molecule type" value="Genomic_DNA"/>
</dbReference>
<evidence type="ECO:0000259" key="1">
    <source>
        <dbReference type="PROSITE" id="PS50943"/>
    </source>
</evidence>
<dbReference type="CDD" id="cd00093">
    <property type="entry name" value="HTH_XRE"/>
    <property type="match status" value="1"/>
</dbReference>
<dbReference type="EMBL" id="JAVDTS010000011">
    <property type="protein sequence ID" value="MDR6839689.1"/>
    <property type="molecule type" value="Genomic_DNA"/>
</dbReference>
<accession>A0AAJ2BSG3</accession>
<evidence type="ECO:0000313" key="2">
    <source>
        <dbReference type="EMBL" id="MDR6767707.1"/>
    </source>
</evidence>
<evidence type="ECO:0000313" key="4">
    <source>
        <dbReference type="Proteomes" id="UP001249076"/>
    </source>
</evidence>
<evidence type="ECO:0000313" key="3">
    <source>
        <dbReference type="EMBL" id="MDR6839689.1"/>
    </source>
</evidence>
<keyword evidence="2" id="KW-0238">DNA-binding</keyword>
<proteinExistence type="predicted"/>
<dbReference type="InterPro" id="IPR010982">
    <property type="entry name" value="Lambda_DNA-bd_dom_sf"/>
</dbReference>
<dbReference type="SUPFAM" id="SSF47413">
    <property type="entry name" value="lambda repressor-like DNA-binding domains"/>
    <property type="match status" value="1"/>
</dbReference>
<dbReference type="GO" id="GO:0003677">
    <property type="term" value="F:DNA binding"/>
    <property type="evidence" value="ECO:0007669"/>
    <property type="project" value="UniProtKB-KW"/>
</dbReference>
<protein>
    <submittedName>
        <fullName evidence="2">DNA-binding XRE family transcriptional regulator</fullName>
    </submittedName>
</protein>
<gene>
    <name evidence="2" type="ORF">J2W88_002988</name>
    <name evidence="3" type="ORF">J2W93_004557</name>
</gene>
<dbReference type="Gene3D" id="1.10.260.40">
    <property type="entry name" value="lambda repressor-like DNA-binding domains"/>
    <property type="match status" value="1"/>
</dbReference>
<dbReference type="InterPro" id="IPR001387">
    <property type="entry name" value="Cro/C1-type_HTH"/>
</dbReference>
<sequence length="83" mass="9213">MAHLKSIRERLGLSQAELGAVMGCVQGNITAYEREDKPRPVPHWRAAKVIAFARSRDLVLSFDHFYSDTPLPERAVAEAVAHG</sequence>
<name>A0AAJ2BSG3_ACIDE</name>
<organism evidence="2 5">
    <name type="scientific">Acidovorax delafieldii</name>
    <name type="common">Pseudomonas delafieldii</name>
    <dbReference type="NCBI Taxonomy" id="47920"/>
    <lineage>
        <taxon>Bacteria</taxon>
        <taxon>Pseudomonadati</taxon>
        <taxon>Pseudomonadota</taxon>
        <taxon>Betaproteobacteria</taxon>
        <taxon>Burkholderiales</taxon>
        <taxon>Comamonadaceae</taxon>
        <taxon>Acidovorax</taxon>
    </lineage>
</organism>
<dbReference type="Proteomes" id="UP001249076">
    <property type="component" value="Unassembled WGS sequence"/>
</dbReference>
<comment type="caution">
    <text evidence="2">The sequence shown here is derived from an EMBL/GenBank/DDBJ whole genome shotgun (WGS) entry which is preliminary data.</text>
</comment>
<dbReference type="Proteomes" id="UP001253458">
    <property type="component" value="Unassembled WGS sequence"/>
</dbReference>